<dbReference type="AlphaFoldDB" id="A0A382W6W2"/>
<name>A0A382W6W2_9ZZZZ</name>
<accession>A0A382W6W2</accession>
<feature type="non-terminal residue" evidence="1">
    <location>
        <position position="1"/>
    </location>
</feature>
<dbReference type="EMBL" id="UINC01157436">
    <property type="protein sequence ID" value="SVD54419.1"/>
    <property type="molecule type" value="Genomic_DNA"/>
</dbReference>
<evidence type="ECO:0000313" key="1">
    <source>
        <dbReference type="EMBL" id="SVD54419.1"/>
    </source>
</evidence>
<gene>
    <name evidence="1" type="ORF">METZ01_LOCUS407273</name>
</gene>
<protein>
    <submittedName>
        <fullName evidence="1">Uncharacterized protein</fullName>
    </submittedName>
</protein>
<reference evidence="1" key="1">
    <citation type="submission" date="2018-05" db="EMBL/GenBank/DDBJ databases">
        <authorList>
            <person name="Lanie J.A."/>
            <person name="Ng W.-L."/>
            <person name="Kazmierczak K.M."/>
            <person name="Andrzejewski T.M."/>
            <person name="Davidsen T.M."/>
            <person name="Wayne K.J."/>
            <person name="Tettelin H."/>
            <person name="Glass J.I."/>
            <person name="Rusch D."/>
            <person name="Podicherti R."/>
            <person name="Tsui H.-C.T."/>
            <person name="Winkler M.E."/>
        </authorList>
    </citation>
    <scope>NUCLEOTIDE SEQUENCE</scope>
</reference>
<sequence length="54" mass="5971">VSDVGYQTNHSDITLNFMLNRKSANIEPDELSQFSADITGLESWVEASLQAVDI</sequence>
<organism evidence="1">
    <name type="scientific">marine metagenome</name>
    <dbReference type="NCBI Taxonomy" id="408172"/>
    <lineage>
        <taxon>unclassified sequences</taxon>
        <taxon>metagenomes</taxon>
        <taxon>ecological metagenomes</taxon>
    </lineage>
</organism>
<proteinExistence type="predicted"/>